<protein>
    <submittedName>
        <fullName evidence="3">Mu transposase C-terminal domain-containing protein</fullName>
    </submittedName>
</protein>
<evidence type="ECO:0000313" key="3">
    <source>
        <dbReference type="EMBL" id="MFC5664993.1"/>
    </source>
</evidence>
<dbReference type="RefSeq" id="WP_380226683.1">
    <property type="nucleotide sequence ID" value="NZ_JBHSOF010000022.1"/>
</dbReference>
<feature type="compositionally biased region" description="Low complexity" evidence="1">
    <location>
        <begin position="296"/>
        <end position="312"/>
    </location>
</feature>
<dbReference type="InterPro" id="IPR015378">
    <property type="entry name" value="Transposase-like_Mu_C"/>
</dbReference>
<organism evidence="3 4">
    <name type="scientific">Kitasatospora misakiensis</name>
    <dbReference type="NCBI Taxonomy" id="67330"/>
    <lineage>
        <taxon>Bacteria</taxon>
        <taxon>Bacillati</taxon>
        <taxon>Actinomycetota</taxon>
        <taxon>Actinomycetes</taxon>
        <taxon>Kitasatosporales</taxon>
        <taxon>Streptomycetaceae</taxon>
        <taxon>Kitasatospora</taxon>
    </lineage>
</organism>
<accession>A0ABW0X358</accession>
<comment type="caution">
    <text evidence="3">The sequence shown here is derived from an EMBL/GenBank/DDBJ whole genome shotgun (WGS) entry which is preliminary data.</text>
</comment>
<gene>
    <name evidence="3" type="ORF">ACFP3U_18655</name>
</gene>
<dbReference type="Pfam" id="PF09299">
    <property type="entry name" value="Mu-transpos_C"/>
    <property type="match status" value="1"/>
</dbReference>
<feature type="domain" description="Transposase-like Mu C-terminal" evidence="2">
    <location>
        <begin position="31"/>
        <end position="93"/>
    </location>
</feature>
<sequence>MLTPNQMYAALVACEGYAPLPLSPSQSRKLLLCEWRQVGDKGVRVGNRTYNSAALQAYNKQPSGVRGQGKRWPIRFDPYAPRYVWLFDQRQEQLGKDPWVEAEFIHQDLIDGEWSQYLWQTAEQAFLEAGGPEEHEQRERDIALAVSELRERARRGPLDEGHLARPGRRTGAARRRWRRPGRPFTGPQPAVRPPDPDRYAGISVPDPATIVPARSLESPAQFFFPDQGTGLGLSDDAGVAVDGPAAVGGTGERPSPDAEPPAGTGVEAGVRAGKGLRLALRRASTGIADLFLSGLPAPTDTSDPAAPPRTAAGSTDEDNS</sequence>
<reference evidence="4" key="1">
    <citation type="journal article" date="2019" name="Int. J. Syst. Evol. Microbiol.">
        <title>The Global Catalogue of Microorganisms (GCM) 10K type strain sequencing project: providing services to taxonomists for standard genome sequencing and annotation.</title>
        <authorList>
            <consortium name="The Broad Institute Genomics Platform"/>
            <consortium name="The Broad Institute Genome Sequencing Center for Infectious Disease"/>
            <person name="Wu L."/>
            <person name="Ma J."/>
        </authorList>
    </citation>
    <scope>NUCLEOTIDE SEQUENCE [LARGE SCALE GENOMIC DNA]</scope>
    <source>
        <strain evidence="4">CGMCC 4.1437</strain>
    </source>
</reference>
<feature type="region of interest" description="Disordered" evidence="1">
    <location>
        <begin position="292"/>
        <end position="320"/>
    </location>
</feature>
<feature type="compositionally biased region" description="Low complexity" evidence="1">
    <location>
        <begin position="235"/>
        <end position="245"/>
    </location>
</feature>
<evidence type="ECO:0000259" key="2">
    <source>
        <dbReference type="Pfam" id="PF09299"/>
    </source>
</evidence>
<feature type="region of interest" description="Disordered" evidence="1">
    <location>
        <begin position="234"/>
        <end position="269"/>
    </location>
</feature>
<evidence type="ECO:0000313" key="4">
    <source>
        <dbReference type="Proteomes" id="UP001595975"/>
    </source>
</evidence>
<keyword evidence="4" id="KW-1185">Reference proteome</keyword>
<evidence type="ECO:0000256" key="1">
    <source>
        <dbReference type="SAM" id="MobiDB-lite"/>
    </source>
</evidence>
<feature type="compositionally biased region" description="Basic residues" evidence="1">
    <location>
        <begin position="165"/>
        <end position="181"/>
    </location>
</feature>
<name>A0ABW0X358_9ACTN</name>
<proteinExistence type="predicted"/>
<dbReference type="Proteomes" id="UP001595975">
    <property type="component" value="Unassembled WGS sequence"/>
</dbReference>
<feature type="region of interest" description="Disordered" evidence="1">
    <location>
        <begin position="158"/>
        <end position="196"/>
    </location>
</feature>
<dbReference type="EMBL" id="JBHSOF010000022">
    <property type="protein sequence ID" value="MFC5664993.1"/>
    <property type="molecule type" value="Genomic_DNA"/>
</dbReference>